<dbReference type="InterPro" id="IPR057226">
    <property type="entry name" value="DUF7904"/>
</dbReference>
<dbReference type="GO" id="GO:0051014">
    <property type="term" value="P:actin filament severing"/>
    <property type="evidence" value="ECO:0007669"/>
    <property type="project" value="TreeGrafter"/>
</dbReference>
<sequence>MSDDVSQFLQQVEELKGRRIEEDEARSRELEERILQERSERAARRAVEAELDCSSSSSQAVKSTHLYYIQDSIFTMSTSDEKRRSLRQSRLTASFHYSERARSISPQKSSPAHTPPVNYRSSFILTDNLRLESPVRRNTTTESPNFRADSASFSTTAAKENSLSLDTKRTDLGSAPTRESANPSWHRRALSQSPDKYERRSRPLSMLASENAFARINPDGSQARDQTLTKDQIAQALGSKDASWFRQTSDRGANSPAYRRTQVEDDDRLDMNAASKGLPGMASEQSPTKRLMTRSGNASLDLGSPPKLDPPSFSSPSPGPDGDKSPTRSMSPTKGLGGFVQSAMMKRSDSAKRWSVTSPAGLARADSIVASKTGGSRPTSIIRDGSAAPLFKSRPSSRQGLDEKDEIQEEPTSSIRPPADPIFDPKYVMKHSTLAPDKDVEDDEKDKEGEKDRSTPPSSPSKALDTRRWSPTKASWLETALNKPESPKKTHAPTTSQPAWMVELNKAKAHKTGGPKTESESALKSPVVKHEVKIGGLMRNIPMGSTTSPTPISGVYPPPSITSPFGPTIQRKNTLSSAASPPPLDDVKPPVAAKPVLNRPSAASISAKPKPEVPGKIDFRANLKTRKSSPSVSEPNGANELKNVVGSLRRTTTQNYVAPDELKSTILKGKSELNATGGPKRSEIRDEFKDDILKKRDSFKKAQMEGRGIRPSSNSVSSNDIPEGLQRFRQMGRSGSIVSSSPFTASGKSILSPPAPAKPASISMRQNMESVEKATEKLSQQFKEETRVKEEPVVTSKPEPPVPVKTIGRAAGGGLASRFNPGLAGLLARGPPPLASGGGSKPSAVSGEGESGPSAPLSGTTETPSAPGPQLTHLTKGRARGPRRKAPTATKSAPSAAPIVEEVEEKIFKKVAEELKVPEPKSVVSPAPIPSPKVDPEDKKADMIEPTQIKPQTFTRVSPPLSPSSSPMAAESTKQSPSQVDSAGVIGGGRKPWQPVAVTSGVVEKAASFSSGRPLPGPKPELKSSPMSEKPVVREKPSPSQFVPSRIIKERADAPVRSPFARNLPAIPVAEPEVKKVESVSAPEPLPAPVASTPTTEHQMDFSSRNNITNTPAKTVSSHATGNSSSGTPRSLTKPSLEAAAALTEFFGDKKPLREYKVDTASILIQRPQGSQVTKTLALKLFQLSGDGRQVPVPAHNERILFDHEMYICIHSFTSITGSNVAQVYFWAGDEVPPSALEDAQVFANREARNAGADLIRMAQGRETAEFIHALGGVVIIRRGSSNKYDSLATSMLCGRRHLGQVVFDEVDFSVANLCSGFPYLIAKSGRCVLWKGKGSDVQELSCARLVGMDLTLTGDLEEVDDGHEPESFWAMFNGSTKPHSADHWRLKPNYDMYSSRLFQSDANTKEQIVELSPFNQSNMNPTGIYVIDAFFEMYIIVGAKAQMQYASFRNALDFAQEYAILASSMEDRPFVPISTVVLEGIPRDLKSVFRKWTDAHSPTIMTEAAASTTATAASGAPGLKRGRSLRIVPLTHALQAFSE</sequence>
<evidence type="ECO:0000256" key="1">
    <source>
        <dbReference type="SAM" id="MobiDB-lite"/>
    </source>
</evidence>
<feature type="compositionally biased region" description="Basic residues" evidence="1">
    <location>
        <begin position="875"/>
        <end position="886"/>
    </location>
</feature>
<dbReference type="SMART" id="SM00262">
    <property type="entry name" value="GEL"/>
    <property type="match status" value="2"/>
</dbReference>
<proteinExistence type="predicted"/>
<dbReference type="InterPro" id="IPR029006">
    <property type="entry name" value="ADF-H/Gelsolin-like_dom_sf"/>
</dbReference>
<feature type="compositionally biased region" description="Polar residues" evidence="1">
    <location>
        <begin position="736"/>
        <end position="747"/>
    </location>
</feature>
<evidence type="ECO:0000313" key="4">
    <source>
        <dbReference type="EMBL" id="KKA26837.1"/>
    </source>
</evidence>
<keyword evidence="5" id="KW-1185">Reference proteome</keyword>
<feature type="compositionally biased region" description="Basic and acidic residues" evidence="1">
    <location>
        <begin position="934"/>
        <end position="943"/>
    </location>
</feature>
<comment type="caution">
    <text evidence="4">The sequence shown here is derived from an EMBL/GenBank/DDBJ whole genome shotgun (WGS) entry which is preliminary data.</text>
</comment>
<dbReference type="EMBL" id="LAEV01001971">
    <property type="protein sequence ID" value="KKA26837.1"/>
    <property type="molecule type" value="Genomic_DNA"/>
</dbReference>
<feature type="region of interest" description="Disordered" evidence="1">
    <location>
        <begin position="918"/>
        <end position="1050"/>
    </location>
</feature>
<feature type="compositionally biased region" description="Polar residues" evidence="1">
    <location>
        <begin position="711"/>
        <end position="720"/>
    </location>
</feature>
<feature type="compositionally biased region" description="Basic and acidic residues" evidence="1">
    <location>
        <begin position="609"/>
        <end position="621"/>
    </location>
</feature>
<feature type="compositionally biased region" description="Low complexity" evidence="1">
    <location>
        <begin position="304"/>
        <end position="316"/>
    </location>
</feature>
<feature type="domain" description="DUF7904" evidence="3">
    <location>
        <begin position="1181"/>
        <end position="1279"/>
    </location>
</feature>
<dbReference type="SUPFAM" id="SSF55753">
    <property type="entry name" value="Actin depolymerizing proteins"/>
    <property type="match status" value="3"/>
</dbReference>
<evidence type="ECO:0008006" key="6">
    <source>
        <dbReference type="Google" id="ProtNLM"/>
    </source>
</evidence>
<reference evidence="4 5" key="1">
    <citation type="submission" date="2015-03" db="EMBL/GenBank/DDBJ databases">
        <authorList>
            <person name="Radwan O."/>
            <person name="Al-Naeli F.A."/>
            <person name="Rendon G.A."/>
            <person name="Fields C."/>
        </authorList>
    </citation>
    <scope>NUCLEOTIDE SEQUENCE [LARGE SCALE GENOMIC DNA]</scope>
    <source>
        <strain evidence="4">CR-DP1</strain>
    </source>
</reference>
<feature type="region of interest" description="Disordered" evidence="1">
    <location>
        <begin position="1078"/>
        <end position="1134"/>
    </location>
</feature>
<dbReference type="Gene3D" id="3.40.20.10">
    <property type="entry name" value="Severin"/>
    <property type="match status" value="3"/>
</dbReference>
<feature type="region of interest" description="Disordered" evidence="1">
    <location>
        <begin position="134"/>
        <end position="202"/>
    </location>
</feature>
<dbReference type="Pfam" id="PF13254">
    <property type="entry name" value="DUF4045"/>
    <property type="match status" value="1"/>
</dbReference>
<dbReference type="GO" id="GO:0051015">
    <property type="term" value="F:actin filament binding"/>
    <property type="evidence" value="ECO:0007669"/>
    <property type="project" value="InterPro"/>
</dbReference>
<feature type="compositionally biased region" description="Polar residues" evidence="1">
    <location>
        <begin position="562"/>
        <end position="579"/>
    </location>
</feature>
<feature type="region of interest" description="Disordered" evidence="1">
    <location>
        <begin position="240"/>
        <end position="640"/>
    </location>
</feature>
<dbReference type="GO" id="GO:0015629">
    <property type="term" value="C:actin cytoskeleton"/>
    <property type="evidence" value="ECO:0007669"/>
    <property type="project" value="TreeGrafter"/>
</dbReference>
<dbReference type="GO" id="GO:0051016">
    <property type="term" value="P:barbed-end actin filament capping"/>
    <property type="evidence" value="ECO:0007669"/>
    <property type="project" value="TreeGrafter"/>
</dbReference>
<dbReference type="Pfam" id="PF25480">
    <property type="entry name" value="DUF7904"/>
    <property type="match status" value="1"/>
</dbReference>
<feature type="compositionally biased region" description="Polar residues" evidence="1">
    <location>
        <begin position="151"/>
        <end position="165"/>
    </location>
</feature>
<feature type="compositionally biased region" description="Basic and acidic residues" evidence="1">
    <location>
        <begin position="699"/>
        <end position="708"/>
    </location>
</feature>
<feature type="region of interest" description="Disordered" evidence="1">
    <location>
        <begin position="98"/>
        <end position="119"/>
    </location>
</feature>
<protein>
    <recommendedName>
        <fullName evidence="6">DUF4045 domain-containing protein</fullName>
    </recommendedName>
</protein>
<evidence type="ECO:0000259" key="3">
    <source>
        <dbReference type="Pfam" id="PF25480"/>
    </source>
</evidence>
<name>A0A0F4Z8J9_9PEZI</name>
<feature type="region of interest" description="Disordered" evidence="1">
    <location>
        <begin position="699"/>
        <end position="901"/>
    </location>
</feature>
<evidence type="ECO:0000259" key="2">
    <source>
        <dbReference type="Pfam" id="PF13254"/>
    </source>
</evidence>
<dbReference type="PANTHER" id="PTHR11977:SF133">
    <property type="entry name" value="DUF4045 DOMAIN-CONTAINING PROTEIN"/>
    <property type="match status" value="1"/>
</dbReference>
<gene>
    <name evidence="4" type="ORF">TD95_000766</name>
</gene>
<feature type="compositionally biased region" description="Low complexity" evidence="1">
    <location>
        <begin position="748"/>
        <end position="763"/>
    </location>
</feature>
<accession>A0A0F4Z8J9</accession>
<dbReference type="PANTHER" id="PTHR11977">
    <property type="entry name" value="VILLIN"/>
    <property type="match status" value="1"/>
</dbReference>
<dbReference type="GO" id="GO:0005737">
    <property type="term" value="C:cytoplasm"/>
    <property type="evidence" value="ECO:0007669"/>
    <property type="project" value="TreeGrafter"/>
</dbReference>
<dbReference type="InterPro" id="IPR025118">
    <property type="entry name" value="DUF4045"/>
</dbReference>
<organism evidence="4 5">
    <name type="scientific">Thielaviopsis punctulata</name>
    <dbReference type="NCBI Taxonomy" id="72032"/>
    <lineage>
        <taxon>Eukaryota</taxon>
        <taxon>Fungi</taxon>
        <taxon>Dikarya</taxon>
        <taxon>Ascomycota</taxon>
        <taxon>Pezizomycotina</taxon>
        <taxon>Sordariomycetes</taxon>
        <taxon>Hypocreomycetidae</taxon>
        <taxon>Microascales</taxon>
        <taxon>Ceratocystidaceae</taxon>
        <taxon>Thielaviopsis</taxon>
    </lineage>
</organism>
<feature type="compositionally biased region" description="Polar residues" evidence="1">
    <location>
        <begin position="1092"/>
        <end position="1134"/>
    </location>
</feature>
<feature type="compositionally biased region" description="Polar residues" evidence="1">
    <location>
        <begin position="972"/>
        <end position="981"/>
    </location>
</feature>
<feature type="compositionally biased region" description="Basic and acidic residues" evidence="1">
    <location>
        <begin position="770"/>
        <end position="792"/>
    </location>
</feature>
<dbReference type="GO" id="GO:0005546">
    <property type="term" value="F:phosphatidylinositol-4,5-bisphosphate binding"/>
    <property type="evidence" value="ECO:0007669"/>
    <property type="project" value="TreeGrafter"/>
</dbReference>
<dbReference type="OrthoDB" id="6375767at2759"/>
<dbReference type="Proteomes" id="UP000033483">
    <property type="component" value="Unassembled WGS sequence"/>
</dbReference>
<feature type="compositionally biased region" description="Polar residues" evidence="1">
    <location>
        <begin position="283"/>
        <end position="298"/>
    </location>
</feature>
<dbReference type="GO" id="GO:0008154">
    <property type="term" value="P:actin polymerization or depolymerization"/>
    <property type="evidence" value="ECO:0007669"/>
    <property type="project" value="TreeGrafter"/>
</dbReference>
<feature type="compositionally biased region" description="Low complexity" evidence="1">
    <location>
        <begin position="887"/>
        <end position="900"/>
    </location>
</feature>
<evidence type="ECO:0000313" key="5">
    <source>
        <dbReference type="Proteomes" id="UP000033483"/>
    </source>
</evidence>
<dbReference type="InterPro" id="IPR007122">
    <property type="entry name" value="Villin/Gelsolin"/>
</dbReference>
<feature type="domain" description="DUF4045" evidence="2">
    <location>
        <begin position="2"/>
        <end position="699"/>
    </location>
</feature>